<dbReference type="PROSITE" id="PS50943">
    <property type="entry name" value="HTH_CROC1"/>
    <property type="match status" value="1"/>
</dbReference>
<dbReference type="InterPro" id="IPR010982">
    <property type="entry name" value="Lambda_DNA-bd_dom_sf"/>
</dbReference>
<dbReference type="GO" id="GO:0003677">
    <property type="term" value="F:DNA binding"/>
    <property type="evidence" value="ECO:0007669"/>
    <property type="project" value="InterPro"/>
</dbReference>
<dbReference type="SMART" id="SM00530">
    <property type="entry name" value="HTH_XRE"/>
    <property type="match status" value="1"/>
</dbReference>
<organism evidence="2 3">
    <name type="scientific">Fluviicola chungangensis</name>
    <dbReference type="NCBI Taxonomy" id="2597671"/>
    <lineage>
        <taxon>Bacteria</taxon>
        <taxon>Pseudomonadati</taxon>
        <taxon>Bacteroidota</taxon>
        <taxon>Flavobacteriia</taxon>
        <taxon>Flavobacteriales</taxon>
        <taxon>Crocinitomicaceae</taxon>
        <taxon>Fluviicola</taxon>
    </lineage>
</organism>
<dbReference type="OrthoDB" id="680346at2"/>
<keyword evidence="3" id="KW-1185">Reference proteome</keyword>
<feature type="domain" description="HTH cro/C1-type" evidence="1">
    <location>
        <begin position="34"/>
        <end position="88"/>
    </location>
</feature>
<dbReference type="Pfam" id="PF01381">
    <property type="entry name" value="HTH_3"/>
    <property type="match status" value="1"/>
</dbReference>
<comment type="caution">
    <text evidence="2">The sequence shown here is derived from an EMBL/GenBank/DDBJ whole genome shotgun (WGS) entry which is preliminary data.</text>
</comment>
<dbReference type="SUPFAM" id="SSF47413">
    <property type="entry name" value="lambda repressor-like DNA-binding domains"/>
    <property type="match status" value="1"/>
</dbReference>
<dbReference type="Gene3D" id="1.10.260.40">
    <property type="entry name" value="lambda repressor-like DNA-binding domains"/>
    <property type="match status" value="1"/>
</dbReference>
<dbReference type="AlphaFoldDB" id="A0A556N3D9"/>
<evidence type="ECO:0000259" key="1">
    <source>
        <dbReference type="PROSITE" id="PS50943"/>
    </source>
</evidence>
<evidence type="ECO:0000313" key="3">
    <source>
        <dbReference type="Proteomes" id="UP000316008"/>
    </source>
</evidence>
<reference evidence="2 3" key="1">
    <citation type="submission" date="2019-07" db="EMBL/GenBank/DDBJ databases">
        <authorList>
            <person name="Huq M.A."/>
        </authorList>
    </citation>
    <scope>NUCLEOTIDE SEQUENCE [LARGE SCALE GENOMIC DNA]</scope>
    <source>
        <strain evidence="2 3">MAH-3</strain>
    </source>
</reference>
<name>A0A556N3D9_9FLAO</name>
<dbReference type="CDD" id="cd00093">
    <property type="entry name" value="HTH_XRE"/>
    <property type="match status" value="1"/>
</dbReference>
<dbReference type="InterPro" id="IPR001387">
    <property type="entry name" value="Cro/C1-type_HTH"/>
</dbReference>
<dbReference type="Proteomes" id="UP000316008">
    <property type="component" value="Unassembled WGS sequence"/>
</dbReference>
<gene>
    <name evidence="2" type="ORF">FO442_06080</name>
</gene>
<accession>A0A556N3D9</accession>
<proteinExistence type="predicted"/>
<protein>
    <submittedName>
        <fullName evidence="2">Helix-turn-helix transcriptional regulator</fullName>
    </submittedName>
</protein>
<evidence type="ECO:0000313" key="2">
    <source>
        <dbReference type="EMBL" id="TSJ46727.1"/>
    </source>
</evidence>
<dbReference type="EMBL" id="VLPL01000002">
    <property type="protein sequence ID" value="TSJ46727.1"/>
    <property type="molecule type" value="Genomic_DNA"/>
</dbReference>
<sequence>MRTLCPSYCFFHTAPLNVSNEKERIVIKQISEKIRLRREELAISRSLLASETGLDEKQIRRIENYESTLPIVTLLKICFVLKLDIDFLKKYLEDDSILL</sequence>